<reference evidence="1" key="1">
    <citation type="submission" date="2014-11" db="EMBL/GenBank/DDBJ databases">
        <authorList>
            <person name="Amaro Gonzalez C."/>
        </authorList>
    </citation>
    <scope>NUCLEOTIDE SEQUENCE</scope>
</reference>
<dbReference type="EMBL" id="GBXM01061262">
    <property type="protein sequence ID" value="JAH47315.1"/>
    <property type="molecule type" value="Transcribed_RNA"/>
</dbReference>
<name>A0A0E9T306_ANGAN</name>
<sequence>MVVSVAPTNSDVAYSRSIYKINARRCGWLIHHREQEA</sequence>
<protein>
    <submittedName>
        <fullName evidence="1">Uncharacterized protein</fullName>
    </submittedName>
</protein>
<organism evidence="1">
    <name type="scientific">Anguilla anguilla</name>
    <name type="common">European freshwater eel</name>
    <name type="synonym">Muraena anguilla</name>
    <dbReference type="NCBI Taxonomy" id="7936"/>
    <lineage>
        <taxon>Eukaryota</taxon>
        <taxon>Metazoa</taxon>
        <taxon>Chordata</taxon>
        <taxon>Craniata</taxon>
        <taxon>Vertebrata</taxon>
        <taxon>Euteleostomi</taxon>
        <taxon>Actinopterygii</taxon>
        <taxon>Neopterygii</taxon>
        <taxon>Teleostei</taxon>
        <taxon>Anguilliformes</taxon>
        <taxon>Anguillidae</taxon>
        <taxon>Anguilla</taxon>
    </lineage>
</organism>
<evidence type="ECO:0000313" key="1">
    <source>
        <dbReference type="EMBL" id="JAH47315.1"/>
    </source>
</evidence>
<accession>A0A0E9T306</accession>
<reference evidence="1" key="2">
    <citation type="journal article" date="2015" name="Fish Shellfish Immunol.">
        <title>Early steps in the European eel (Anguilla anguilla)-Vibrio vulnificus interaction in the gills: Role of the RtxA13 toxin.</title>
        <authorList>
            <person name="Callol A."/>
            <person name="Pajuelo D."/>
            <person name="Ebbesson L."/>
            <person name="Teles M."/>
            <person name="MacKenzie S."/>
            <person name="Amaro C."/>
        </authorList>
    </citation>
    <scope>NUCLEOTIDE SEQUENCE</scope>
</reference>
<proteinExistence type="predicted"/>
<dbReference type="AlphaFoldDB" id="A0A0E9T306"/>